<keyword evidence="2" id="KW-1185">Reference proteome</keyword>
<dbReference type="Pfam" id="PF20074">
    <property type="entry name" value="DUF6470"/>
    <property type="match status" value="1"/>
</dbReference>
<accession>A0ABM6A7U9</accession>
<protein>
    <recommendedName>
        <fullName evidence="3">YviE</fullName>
    </recommendedName>
</protein>
<reference evidence="1 2" key="1">
    <citation type="submission" date="2016-02" db="EMBL/GenBank/DDBJ databases">
        <title>Complete genome sequence of Geobacillus subterraneus KCTC 3922T.</title>
        <authorList>
            <person name="Lee D.-W."/>
            <person name="Lee Y.-J."/>
            <person name="Lee S.-J."/>
            <person name="Park G.-S."/>
            <person name="Lee S.-J."/>
            <person name="Shin J.-H."/>
        </authorList>
    </citation>
    <scope>NUCLEOTIDE SEQUENCE [LARGE SCALE GENOMIC DNA]</scope>
    <source>
        <strain evidence="1 2">KCTC 3922</strain>
    </source>
</reference>
<dbReference type="Proteomes" id="UP000076226">
    <property type="component" value="Chromosome"/>
</dbReference>
<sequence>MRIPQLRMEATYARLAISTTPARLDITQPPAELTIEQPPAEMNITPVPARLTIDQSRAWAAMNNKHVFELIRDGAEDGRQAVLDVIARTAIQGDELMRIENGGNPLADQAAANSEGPPLEFNVALVPPPFSVKMDYEPGRLDIDWYTQPPRIDVRTHEPIIRYQRGAVRIDLAQRPSLRIDVVI</sequence>
<evidence type="ECO:0008006" key="3">
    <source>
        <dbReference type="Google" id="ProtNLM"/>
    </source>
</evidence>
<dbReference type="RefSeq" id="WP_063164731.1">
    <property type="nucleotide sequence ID" value="NZ_CP014342.1"/>
</dbReference>
<name>A0ABM6A7U9_9BACL</name>
<dbReference type="EMBL" id="CP014342">
    <property type="protein sequence ID" value="AMX82304.1"/>
    <property type="molecule type" value="Genomic_DNA"/>
</dbReference>
<evidence type="ECO:0000313" key="2">
    <source>
        <dbReference type="Proteomes" id="UP000076226"/>
    </source>
</evidence>
<dbReference type="InterPro" id="IPR045527">
    <property type="entry name" value="DUF6470"/>
</dbReference>
<gene>
    <name evidence="1" type="ORF">GS3922_00565</name>
</gene>
<dbReference type="GeneID" id="32407353"/>
<proteinExistence type="predicted"/>
<organism evidence="1 2">
    <name type="scientific">Geobacillus subterraneus</name>
    <dbReference type="NCBI Taxonomy" id="129338"/>
    <lineage>
        <taxon>Bacteria</taxon>
        <taxon>Bacillati</taxon>
        <taxon>Bacillota</taxon>
        <taxon>Bacilli</taxon>
        <taxon>Bacillales</taxon>
        <taxon>Anoxybacillaceae</taxon>
        <taxon>Geobacillus</taxon>
    </lineage>
</organism>
<evidence type="ECO:0000313" key="1">
    <source>
        <dbReference type="EMBL" id="AMX82304.1"/>
    </source>
</evidence>